<dbReference type="Pfam" id="PF12867">
    <property type="entry name" value="DinB_2"/>
    <property type="match status" value="1"/>
</dbReference>
<accession>A0A369QIN1</accession>
<proteinExistence type="predicted"/>
<dbReference type="InterPro" id="IPR034660">
    <property type="entry name" value="DinB/YfiT-like"/>
</dbReference>
<dbReference type="Gene3D" id="1.20.120.450">
    <property type="entry name" value="dinb family like domain"/>
    <property type="match status" value="1"/>
</dbReference>
<dbReference type="RefSeq" id="WP_115372476.1">
    <property type="nucleotide sequence ID" value="NZ_QASA01000001.1"/>
</dbReference>
<name>A0A369QIN1_9BACT</name>
<dbReference type="InterPro" id="IPR024775">
    <property type="entry name" value="DinB-like"/>
</dbReference>
<protein>
    <recommendedName>
        <fullName evidence="1">DinB-like domain-containing protein</fullName>
    </recommendedName>
</protein>
<evidence type="ECO:0000313" key="3">
    <source>
        <dbReference type="Proteomes" id="UP000253919"/>
    </source>
</evidence>
<dbReference type="SUPFAM" id="SSF109854">
    <property type="entry name" value="DinB/YfiT-like putative metalloenzymes"/>
    <property type="match status" value="1"/>
</dbReference>
<dbReference type="OrthoDB" id="1439983at2"/>
<keyword evidence="3" id="KW-1185">Reference proteome</keyword>
<gene>
    <name evidence="2" type="ORF">AHMF7616_01727</name>
</gene>
<sequence>MAESSQLEVWLRGPLPDMTAELQPLAHALLQAREEVNELTRSFPEELLWKTPGPVATVGFHLQHLTGVLDRLFTYARGEALQASQLEFLAEESKPNQARLTLAYLQEKFNNQVELALIQLRATDKNQLTATRLVGRAKIPSTMLGLLFHAAEHTQRHVGQLLVTIKIIENQNRK</sequence>
<comment type="caution">
    <text evidence="2">The sequence shown here is derived from an EMBL/GenBank/DDBJ whole genome shotgun (WGS) entry which is preliminary data.</text>
</comment>
<feature type="domain" description="DinB-like" evidence="1">
    <location>
        <begin position="29"/>
        <end position="161"/>
    </location>
</feature>
<organism evidence="2 3">
    <name type="scientific">Adhaeribacter pallidiroseus</name>
    <dbReference type="NCBI Taxonomy" id="2072847"/>
    <lineage>
        <taxon>Bacteria</taxon>
        <taxon>Pseudomonadati</taxon>
        <taxon>Bacteroidota</taxon>
        <taxon>Cytophagia</taxon>
        <taxon>Cytophagales</taxon>
        <taxon>Hymenobacteraceae</taxon>
        <taxon>Adhaeribacter</taxon>
    </lineage>
</organism>
<dbReference type="EMBL" id="QASA01000001">
    <property type="protein sequence ID" value="RDC63127.1"/>
    <property type="molecule type" value="Genomic_DNA"/>
</dbReference>
<dbReference type="AlphaFoldDB" id="A0A369QIN1"/>
<evidence type="ECO:0000259" key="1">
    <source>
        <dbReference type="Pfam" id="PF12867"/>
    </source>
</evidence>
<evidence type="ECO:0000313" key="2">
    <source>
        <dbReference type="EMBL" id="RDC63127.1"/>
    </source>
</evidence>
<dbReference type="Proteomes" id="UP000253919">
    <property type="component" value="Unassembled WGS sequence"/>
</dbReference>
<reference evidence="2 3" key="1">
    <citation type="submission" date="2018-04" db="EMBL/GenBank/DDBJ databases">
        <title>Adhaeribacter sp. HMF7616 genome sequencing and assembly.</title>
        <authorList>
            <person name="Kang H."/>
            <person name="Kang J."/>
            <person name="Cha I."/>
            <person name="Kim H."/>
            <person name="Joh K."/>
        </authorList>
    </citation>
    <scope>NUCLEOTIDE SEQUENCE [LARGE SCALE GENOMIC DNA]</scope>
    <source>
        <strain evidence="2 3">HMF7616</strain>
    </source>
</reference>